<name>A0A1Q8YAN3_9BURK</name>
<comment type="caution">
    <text evidence="2">The sequence shown here is derived from an EMBL/GenBank/DDBJ whole genome shotgun (WGS) entry which is preliminary data.</text>
</comment>
<feature type="region of interest" description="Disordered" evidence="1">
    <location>
        <begin position="1"/>
        <end position="31"/>
    </location>
</feature>
<keyword evidence="3" id="KW-1185">Reference proteome</keyword>
<organism evidence="2 3">
    <name type="scientific">Rhodoferax antarcticus ANT.BR</name>
    <dbReference type="NCBI Taxonomy" id="1111071"/>
    <lineage>
        <taxon>Bacteria</taxon>
        <taxon>Pseudomonadati</taxon>
        <taxon>Pseudomonadota</taxon>
        <taxon>Betaproteobacteria</taxon>
        <taxon>Burkholderiales</taxon>
        <taxon>Comamonadaceae</taxon>
        <taxon>Rhodoferax</taxon>
    </lineage>
</organism>
<accession>A0A1Q8YAN3</accession>
<feature type="compositionally biased region" description="Polar residues" evidence="1">
    <location>
        <begin position="15"/>
        <end position="25"/>
    </location>
</feature>
<evidence type="ECO:0000313" key="2">
    <source>
        <dbReference type="EMBL" id="OLP04969.1"/>
    </source>
</evidence>
<dbReference type="EMBL" id="MSYM01000018">
    <property type="protein sequence ID" value="OLP04969.1"/>
    <property type="molecule type" value="Genomic_DNA"/>
</dbReference>
<evidence type="ECO:0000256" key="1">
    <source>
        <dbReference type="SAM" id="MobiDB-lite"/>
    </source>
</evidence>
<gene>
    <name evidence="2" type="ORF">BLL52_3789</name>
</gene>
<proteinExistence type="predicted"/>
<evidence type="ECO:0000313" key="3">
    <source>
        <dbReference type="Proteomes" id="UP000185911"/>
    </source>
</evidence>
<protein>
    <submittedName>
        <fullName evidence="2">Uncharacterized protein</fullName>
    </submittedName>
</protein>
<reference evidence="2 3" key="1">
    <citation type="submission" date="2017-01" db="EMBL/GenBank/DDBJ databases">
        <title>Genome sequence of Rhodoferax antarcticus ANT.BR, a psychrophilic purple nonsulfur bacterium from an Antarctic microbial mat.</title>
        <authorList>
            <person name="Baker J."/>
            <person name="Riester C."/>
            <person name="Skinner B."/>
            <person name="Newell A."/>
            <person name="Swingley W."/>
            <person name="Madigan M."/>
            <person name="Jung D."/>
            <person name="Asao M."/>
            <person name="Chen M."/>
            <person name="Loughlin P."/>
            <person name="Pan H."/>
            <person name="Lin S."/>
            <person name="Li N."/>
            <person name="Shaw J."/>
            <person name="Prado M."/>
            <person name="Sherman C."/>
            <person name="Li X."/>
            <person name="Tang J."/>
            <person name="Blankenship R."/>
            <person name="Zhao T."/>
            <person name="Touchman J."/>
            <person name="Sattley M."/>
        </authorList>
    </citation>
    <scope>NUCLEOTIDE SEQUENCE [LARGE SCALE GENOMIC DNA]</scope>
    <source>
        <strain evidence="2 3">ANT.BR</strain>
    </source>
</reference>
<dbReference type="AlphaFoldDB" id="A0A1Q8YAN3"/>
<dbReference type="Proteomes" id="UP000185911">
    <property type="component" value="Unassembled WGS sequence"/>
</dbReference>
<sequence>MPNAIINSSKDDATSGKNLAESRQNPDGKLLALIPSDSKIYQRKLMRA</sequence>